<feature type="domain" description="LytR/CpsA/Psr regulator C-terminal" evidence="4">
    <location>
        <begin position="365"/>
        <end position="449"/>
    </location>
</feature>
<feature type="region of interest" description="Disordered" evidence="2">
    <location>
        <begin position="451"/>
        <end position="479"/>
    </location>
</feature>
<dbReference type="InterPro" id="IPR050922">
    <property type="entry name" value="LytR/CpsA/Psr_CW_biosynth"/>
</dbReference>
<evidence type="ECO:0000259" key="4">
    <source>
        <dbReference type="Pfam" id="PF13399"/>
    </source>
</evidence>
<dbReference type="InterPro" id="IPR027381">
    <property type="entry name" value="LytR/CpsA/Psr_C"/>
</dbReference>
<reference evidence="5 6" key="1">
    <citation type="submission" date="2019-06" db="EMBL/GenBank/DDBJ databases">
        <title>Amycolatopsis alkalitolerans sp. nov., isolated from Gastrodia elata Blume.</title>
        <authorList>
            <person name="Narsing Rao M.P."/>
            <person name="Li W.J."/>
        </authorList>
    </citation>
    <scope>NUCLEOTIDE SEQUENCE [LARGE SCALE GENOMIC DNA]</scope>
    <source>
        <strain evidence="5 6">SYSUP0005</strain>
    </source>
</reference>
<keyword evidence="6" id="KW-1185">Reference proteome</keyword>
<protein>
    <submittedName>
        <fullName evidence="5">LytR family transcriptional regulator</fullName>
    </submittedName>
</protein>
<dbReference type="AlphaFoldDB" id="A0A5C4LT10"/>
<name>A0A5C4LT10_9PSEU</name>
<gene>
    <name evidence="5" type="ORF">FG385_31190</name>
</gene>
<dbReference type="Proteomes" id="UP000305546">
    <property type="component" value="Unassembled WGS sequence"/>
</dbReference>
<feature type="compositionally biased region" description="Pro residues" evidence="2">
    <location>
        <begin position="458"/>
        <end position="467"/>
    </location>
</feature>
<dbReference type="NCBIfam" id="TIGR00350">
    <property type="entry name" value="lytR_cpsA_psr"/>
    <property type="match status" value="1"/>
</dbReference>
<evidence type="ECO:0000259" key="3">
    <source>
        <dbReference type="Pfam" id="PF03816"/>
    </source>
</evidence>
<dbReference type="EMBL" id="VDFW01000044">
    <property type="protein sequence ID" value="TNC20321.1"/>
    <property type="molecule type" value="Genomic_DNA"/>
</dbReference>
<dbReference type="InterPro" id="IPR004474">
    <property type="entry name" value="LytR_CpsA_psr"/>
</dbReference>
<dbReference type="Pfam" id="PF13399">
    <property type="entry name" value="LytR_C"/>
    <property type="match status" value="1"/>
</dbReference>
<evidence type="ECO:0000256" key="2">
    <source>
        <dbReference type="SAM" id="MobiDB-lite"/>
    </source>
</evidence>
<dbReference type="RefSeq" id="WP_139100387.1">
    <property type="nucleotide sequence ID" value="NZ_VDFW01000044.1"/>
</dbReference>
<evidence type="ECO:0000256" key="1">
    <source>
        <dbReference type="ARBA" id="ARBA00006068"/>
    </source>
</evidence>
<dbReference type="Pfam" id="PF03816">
    <property type="entry name" value="LytR_cpsA_psr"/>
    <property type="match status" value="1"/>
</dbReference>
<dbReference type="Gene3D" id="3.40.630.190">
    <property type="entry name" value="LCP protein"/>
    <property type="match status" value="1"/>
</dbReference>
<evidence type="ECO:0000313" key="5">
    <source>
        <dbReference type="EMBL" id="TNC20321.1"/>
    </source>
</evidence>
<accession>A0A5C4LT10</accession>
<feature type="domain" description="Cell envelope-related transcriptional attenuator" evidence="3">
    <location>
        <begin position="94"/>
        <end position="264"/>
    </location>
</feature>
<comment type="caution">
    <text evidence="5">The sequence shown here is derived from an EMBL/GenBank/DDBJ whole genome shotgun (WGS) entry which is preliminary data.</text>
</comment>
<evidence type="ECO:0000313" key="6">
    <source>
        <dbReference type="Proteomes" id="UP000305546"/>
    </source>
</evidence>
<dbReference type="Gene3D" id="3.30.70.2390">
    <property type="match status" value="1"/>
</dbReference>
<dbReference type="PANTHER" id="PTHR33392">
    <property type="entry name" value="POLYISOPRENYL-TEICHOIC ACID--PEPTIDOGLYCAN TEICHOIC ACID TRANSFERASE TAGU"/>
    <property type="match status" value="1"/>
</dbReference>
<organism evidence="5 6">
    <name type="scientific">Amycolatopsis alkalitolerans</name>
    <dbReference type="NCBI Taxonomy" id="2547244"/>
    <lineage>
        <taxon>Bacteria</taxon>
        <taxon>Bacillati</taxon>
        <taxon>Actinomycetota</taxon>
        <taxon>Actinomycetes</taxon>
        <taxon>Pseudonocardiales</taxon>
        <taxon>Pseudonocardiaceae</taxon>
        <taxon>Amycolatopsis</taxon>
    </lineage>
</organism>
<comment type="similarity">
    <text evidence="1">Belongs to the LytR/CpsA/Psr (LCP) family.</text>
</comment>
<dbReference type="OrthoDB" id="9782542at2"/>
<sequence length="479" mass="49018">MSKSRSAGVTGRTVVALASVLVFGVTALGWSQVHRLTSGLSTADVIDPGAKTLAGEQNILLVGLDTRTDAQGNPLPADLLNQLHAGNASDGGDNTDTMILVHIPAGGAKAVAFSIPRDSYVELAGGYGKHKINSAYTYAQVAAANSLRAHGVGGAQLNVEAAQAGAKNAIKTVEALTGLTVNHFASVNLVGFYDISEAIGGVPVCLNAPVHDPYSGADFPAGQQTISGKQALAFVRQRHGLPNGDLDRIRRQQAFMASMAHKVLSAGTLTDTTKLSSLIDAVKKTVTLDQGWDVFSFAQQLQSLSTGKIQFETIPVGDVDLKTPDGDSVQVDPAQVKAFIQQAIGGGPRPSTVAPTTSVRGSSGVVVDVDNASGVDGLAGRVSQQLGGLGFTAGAVSTVASRHTTVVEYATGDRAEAEQVAQFLGSGVRTVADSALRHGHVRAYLGTDYAGPGTASTTPPPAPPSPTPAITAGNTTCLN</sequence>
<dbReference type="PANTHER" id="PTHR33392:SF6">
    <property type="entry name" value="POLYISOPRENYL-TEICHOIC ACID--PEPTIDOGLYCAN TEICHOIC ACID TRANSFERASE TAGU"/>
    <property type="match status" value="1"/>
</dbReference>
<proteinExistence type="inferred from homology"/>